<accession>A0A2A2J9I1</accession>
<evidence type="ECO:0000313" key="2">
    <source>
        <dbReference type="Proteomes" id="UP000218231"/>
    </source>
</evidence>
<sequence>MKVCAFVQEVWKPLKGSNDELAEEHHITRRRRESATSEPFTLKNQKRSVSLVIPRNTMLMDSMKNATDDIRLNLYNIESPPQASRPPQESRAMPRVPSSIEEMIQEVKTQINGLEELVGSLVEM</sequence>
<evidence type="ECO:0000313" key="1">
    <source>
        <dbReference type="EMBL" id="PAV58271.1"/>
    </source>
</evidence>
<proteinExistence type="predicted"/>
<protein>
    <submittedName>
        <fullName evidence="1">Uncharacterized protein</fullName>
    </submittedName>
</protein>
<comment type="caution">
    <text evidence="1">The sequence shown here is derived from an EMBL/GenBank/DDBJ whole genome shotgun (WGS) entry which is preliminary data.</text>
</comment>
<organism evidence="1 2">
    <name type="scientific">Diploscapter pachys</name>
    <dbReference type="NCBI Taxonomy" id="2018661"/>
    <lineage>
        <taxon>Eukaryota</taxon>
        <taxon>Metazoa</taxon>
        <taxon>Ecdysozoa</taxon>
        <taxon>Nematoda</taxon>
        <taxon>Chromadorea</taxon>
        <taxon>Rhabditida</taxon>
        <taxon>Rhabditina</taxon>
        <taxon>Rhabditomorpha</taxon>
        <taxon>Rhabditoidea</taxon>
        <taxon>Rhabditidae</taxon>
        <taxon>Diploscapter</taxon>
    </lineage>
</organism>
<reference evidence="1 2" key="1">
    <citation type="journal article" date="2017" name="Curr. Biol.">
        <title>Genome architecture and evolution of a unichromosomal asexual nematode.</title>
        <authorList>
            <person name="Fradin H."/>
            <person name="Zegar C."/>
            <person name="Gutwein M."/>
            <person name="Lucas J."/>
            <person name="Kovtun M."/>
            <person name="Corcoran D."/>
            <person name="Baugh L.R."/>
            <person name="Kiontke K."/>
            <person name="Gunsalus K."/>
            <person name="Fitch D.H."/>
            <person name="Piano F."/>
        </authorList>
    </citation>
    <scope>NUCLEOTIDE SEQUENCE [LARGE SCALE GENOMIC DNA]</scope>
    <source>
        <strain evidence="1">PF1309</strain>
    </source>
</reference>
<dbReference type="AlphaFoldDB" id="A0A2A2J9I1"/>
<name>A0A2A2J9I1_9BILA</name>
<dbReference type="Proteomes" id="UP000218231">
    <property type="component" value="Unassembled WGS sequence"/>
</dbReference>
<gene>
    <name evidence="1" type="ORF">WR25_02198</name>
</gene>
<dbReference type="EMBL" id="LIAE01010589">
    <property type="protein sequence ID" value="PAV58271.1"/>
    <property type="molecule type" value="Genomic_DNA"/>
</dbReference>
<keyword evidence="2" id="KW-1185">Reference proteome</keyword>